<dbReference type="Proteomes" id="UP000483432">
    <property type="component" value="Unassembled WGS sequence"/>
</dbReference>
<evidence type="ECO:0000313" key="2">
    <source>
        <dbReference type="EMBL" id="NDP49562.1"/>
    </source>
</evidence>
<gene>
    <name evidence="2" type="ORF">GZ085_14480</name>
</gene>
<feature type="transmembrane region" description="Helical" evidence="1">
    <location>
        <begin position="67"/>
        <end position="85"/>
    </location>
</feature>
<evidence type="ECO:0000256" key="1">
    <source>
        <dbReference type="SAM" id="Phobius"/>
    </source>
</evidence>
<keyword evidence="1" id="KW-1133">Transmembrane helix</keyword>
<keyword evidence="1" id="KW-0812">Transmembrane</keyword>
<feature type="transmembrane region" description="Helical" evidence="1">
    <location>
        <begin position="16"/>
        <end position="35"/>
    </location>
</feature>
<sequence>MHQIVAKTLGGLSVQYYLRQFFFGFCLLTASYFILKNNPQPIPVGMAIFLCVNTLLYPYSRFVYERLIHFIVGDNLFIVNALWLLAIKLLTMLVCWVMAIFIAPIGLVYLYLHHSMKK</sequence>
<feature type="transmembrane region" description="Helical" evidence="1">
    <location>
        <begin position="91"/>
        <end position="112"/>
    </location>
</feature>
<protein>
    <submittedName>
        <fullName evidence="2">Uncharacterized protein</fullName>
    </submittedName>
</protein>
<dbReference type="EMBL" id="JAAFGW010000305">
    <property type="protein sequence ID" value="NDP49562.1"/>
    <property type="molecule type" value="Genomic_DNA"/>
</dbReference>
<organism evidence="2 3">
    <name type="scientific">Sulfuriferula multivorans</name>
    <dbReference type="NCBI Taxonomy" id="1559896"/>
    <lineage>
        <taxon>Bacteria</taxon>
        <taxon>Pseudomonadati</taxon>
        <taxon>Pseudomonadota</taxon>
        <taxon>Betaproteobacteria</taxon>
        <taxon>Nitrosomonadales</taxon>
        <taxon>Sulfuricellaceae</taxon>
        <taxon>Sulfuriferula</taxon>
    </lineage>
</organism>
<keyword evidence="1" id="KW-0472">Membrane</keyword>
<feature type="transmembrane region" description="Helical" evidence="1">
    <location>
        <begin position="41"/>
        <end position="60"/>
    </location>
</feature>
<evidence type="ECO:0000313" key="3">
    <source>
        <dbReference type="Proteomes" id="UP000483432"/>
    </source>
</evidence>
<name>A0A7C9TBP9_9PROT</name>
<accession>A0A7C9TBP9</accession>
<reference evidence="2 3" key="1">
    <citation type="submission" date="2019-09" db="EMBL/GenBank/DDBJ databases">
        <title>H2 Metabolism Revealed by Metagenomic Analysis in Subglacial Sediment of East Antarctica.</title>
        <authorList>
            <person name="Yang Z."/>
            <person name="Zhang Y."/>
            <person name="Lv Y."/>
            <person name="Yan W."/>
            <person name="Xiao X."/>
            <person name="Sun B."/>
            <person name="Ma H."/>
        </authorList>
    </citation>
    <scope>NUCLEOTIDE SEQUENCE [LARGE SCALE GENOMIC DNA]</scope>
    <source>
        <strain evidence="2">Bin2_2</strain>
    </source>
</reference>
<proteinExistence type="predicted"/>
<dbReference type="AlphaFoldDB" id="A0A7C9TBP9"/>
<comment type="caution">
    <text evidence="2">The sequence shown here is derived from an EMBL/GenBank/DDBJ whole genome shotgun (WGS) entry which is preliminary data.</text>
</comment>